<evidence type="ECO:0000256" key="2">
    <source>
        <dbReference type="ARBA" id="ARBA00022989"/>
    </source>
</evidence>
<proteinExistence type="evidence at transcript level"/>
<keyword evidence="4" id="KW-0406">Ion transport</keyword>
<dbReference type="EMBL" id="LR790362">
    <property type="protein sequence ID" value="CAB3266224.1"/>
    <property type="molecule type" value="mRNA"/>
</dbReference>
<keyword evidence="3 4" id="KW-0472">Membrane</keyword>
<dbReference type="InterPro" id="IPR007274">
    <property type="entry name" value="Cop_transporter"/>
</dbReference>
<keyword evidence="2 4" id="KW-1133">Transmembrane helix</keyword>
<feature type="transmembrane region" description="Helical" evidence="4">
    <location>
        <begin position="97"/>
        <end position="119"/>
    </location>
</feature>
<dbReference type="PANTHER" id="PTHR12483:SF115">
    <property type="entry name" value="COPPER TRANSPORT PROTEIN"/>
    <property type="match status" value="1"/>
</dbReference>
<keyword evidence="4" id="KW-0813">Transport</keyword>
<name>A0A6F9DS00_9ASCI</name>
<keyword evidence="4" id="KW-0186">Copper</keyword>
<accession>A0A6F9DS00</accession>
<dbReference type="PANTHER" id="PTHR12483">
    <property type="entry name" value="SOLUTE CARRIER FAMILY 31 COPPER TRANSPORTERS"/>
    <property type="match status" value="1"/>
</dbReference>
<feature type="transmembrane region" description="Helical" evidence="4">
    <location>
        <begin position="125"/>
        <end position="146"/>
    </location>
</feature>
<protein>
    <recommendedName>
        <fullName evidence="4">Copper transport protein</fullName>
    </recommendedName>
</protein>
<evidence type="ECO:0000256" key="3">
    <source>
        <dbReference type="ARBA" id="ARBA00023136"/>
    </source>
</evidence>
<dbReference type="GO" id="GO:0005375">
    <property type="term" value="F:copper ion transmembrane transporter activity"/>
    <property type="evidence" value="ECO:0007669"/>
    <property type="project" value="UniProtKB-UniRule"/>
</dbReference>
<organism evidence="5">
    <name type="scientific">Phallusia mammillata</name>
    <dbReference type="NCBI Taxonomy" id="59560"/>
    <lineage>
        <taxon>Eukaryota</taxon>
        <taxon>Metazoa</taxon>
        <taxon>Chordata</taxon>
        <taxon>Tunicata</taxon>
        <taxon>Ascidiacea</taxon>
        <taxon>Phlebobranchia</taxon>
        <taxon>Ascidiidae</taxon>
        <taxon>Phallusia</taxon>
    </lineage>
</organism>
<keyword evidence="4" id="KW-0187">Copper transport</keyword>
<evidence type="ECO:0000313" key="5">
    <source>
        <dbReference type="EMBL" id="CAB3266224.1"/>
    </source>
</evidence>
<evidence type="ECO:0000256" key="1">
    <source>
        <dbReference type="ARBA" id="ARBA00022692"/>
    </source>
</evidence>
<gene>
    <name evidence="5" type="primary">Slc31a1-003</name>
</gene>
<sequence>MIANGTKLASTYFSFELPFHVMFFEWFVDSERELVWSCARVFIMAAFYEGMKVLRTHLHHHAHLSMRAKTPCAKQLEAEGQTYSKTKIRLGRVFNRWHILQTMLQIMQTTLGIWLVMIYMTFNSWLAIFVSLGSAFGYFLFGWKLLCQRGLA</sequence>
<dbReference type="AlphaFoldDB" id="A0A6F9DS00"/>
<keyword evidence="1 4" id="KW-0812">Transmembrane</keyword>
<evidence type="ECO:0000256" key="4">
    <source>
        <dbReference type="RuleBase" id="RU367022"/>
    </source>
</evidence>
<dbReference type="GO" id="GO:0016020">
    <property type="term" value="C:membrane"/>
    <property type="evidence" value="ECO:0007669"/>
    <property type="project" value="UniProtKB-SubCell"/>
</dbReference>
<comment type="similarity">
    <text evidence="4">Belongs to the copper transporter (Ctr) (TC 1.A.56) family. SLC31A subfamily.</text>
</comment>
<dbReference type="Pfam" id="PF04145">
    <property type="entry name" value="Ctr"/>
    <property type="match status" value="1"/>
</dbReference>
<reference evidence="5" key="1">
    <citation type="submission" date="2020-04" db="EMBL/GenBank/DDBJ databases">
        <authorList>
            <person name="Neveu A P."/>
        </authorList>
    </citation>
    <scope>NUCLEOTIDE SEQUENCE</scope>
    <source>
        <tissue evidence="5">Whole embryo</tissue>
    </source>
</reference>
<comment type="subcellular location">
    <subcellularLocation>
        <location evidence="4">Membrane</location>
        <topology evidence="4">Multi-pass membrane protein</topology>
    </subcellularLocation>
</comment>